<dbReference type="EMBL" id="CAKOGP040002247">
    <property type="protein sequence ID" value="CAJ1966024.1"/>
    <property type="molecule type" value="Genomic_DNA"/>
</dbReference>
<keyword evidence="9" id="KW-1185">Reference proteome</keyword>
<feature type="region of interest" description="Disordered" evidence="5">
    <location>
        <begin position="1"/>
        <end position="38"/>
    </location>
</feature>
<dbReference type="GO" id="GO:0016020">
    <property type="term" value="C:membrane"/>
    <property type="evidence" value="ECO:0007669"/>
    <property type="project" value="UniProtKB-SubCell"/>
</dbReference>
<dbReference type="InterPro" id="IPR011992">
    <property type="entry name" value="EF-hand-dom_pair"/>
</dbReference>
<dbReference type="InterPro" id="IPR002048">
    <property type="entry name" value="EF_hand_dom"/>
</dbReference>
<dbReference type="Proteomes" id="UP001295423">
    <property type="component" value="Unassembled WGS sequence"/>
</dbReference>
<comment type="caution">
    <text evidence="8">The sequence shown here is derived from an EMBL/GenBank/DDBJ whole genome shotgun (WGS) entry which is preliminary data.</text>
</comment>
<dbReference type="Pfam" id="PF08507">
    <property type="entry name" value="COPI_assoc"/>
    <property type="match status" value="1"/>
</dbReference>
<dbReference type="PANTHER" id="PTHR28128">
    <property type="entry name" value="GOLGI APPARATUS MEMBRANE PROTEIN TVP15"/>
    <property type="match status" value="1"/>
</dbReference>
<evidence type="ECO:0000256" key="2">
    <source>
        <dbReference type="ARBA" id="ARBA00022692"/>
    </source>
</evidence>
<organism evidence="8 9">
    <name type="scientific">Cylindrotheca closterium</name>
    <dbReference type="NCBI Taxonomy" id="2856"/>
    <lineage>
        <taxon>Eukaryota</taxon>
        <taxon>Sar</taxon>
        <taxon>Stramenopiles</taxon>
        <taxon>Ochrophyta</taxon>
        <taxon>Bacillariophyta</taxon>
        <taxon>Bacillariophyceae</taxon>
        <taxon>Bacillariophycidae</taxon>
        <taxon>Bacillariales</taxon>
        <taxon>Bacillariaceae</taxon>
        <taxon>Cylindrotheca</taxon>
    </lineage>
</organism>
<dbReference type="SUPFAM" id="SSF47473">
    <property type="entry name" value="EF-hand"/>
    <property type="match status" value="1"/>
</dbReference>
<evidence type="ECO:0000313" key="8">
    <source>
        <dbReference type="EMBL" id="CAJ1966024.1"/>
    </source>
</evidence>
<accession>A0AAD2PXD5</accession>
<keyword evidence="3 6" id="KW-1133">Transmembrane helix</keyword>
<protein>
    <recommendedName>
        <fullName evidence="7">EF-hand domain-containing protein</fullName>
    </recommendedName>
</protein>
<keyword evidence="2 6" id="KW-0812">Transmembrane</keyword>
<evidence type="ECO:0000256" key="6">
    <source>
        <dbReference type="SAM" id="Phobius"/>
    </source>
</evidence>
<name>A0AAD2PXD5_9STRA</name>
<evidence type="ECO:0000256" key="4">
    <source>
        <dbReference type="ARBA" id="ARBA00023136"/>
    </source>
</evidence>
<gene>
    <name evidence="8" type="ORF">CYCCA115_LOCUS21608</name>
</gene>
<evidence type="ECO:0000256" key="5">
    <source>
        <dbReference type="SAM" id="MobiDB-lite"/>
    </source>
</evidence>
<dbReference type="PANTHER" id="PTHR28128:SF1">
    <property type="entry name" value="GOLGI APPARATUS MEMBRANE PROTEIN TVP15"/>
    <property type="match status" value="1"/>
</dbReference>
<evidence type="ECO:0000256" key="3">
    <source>
        <dbReference type="ARBA" id="ARBA00022989"/>
    </source>
</evidence>
<feature type="transmembrane region" description="Helical" evidence="6">
    <location>
        <begin position="73"/>
        <end position="95"/>
    </location>
</feature>
<reference evidence="8" key="1">
    <citation type="submission" date="2023-08" db="EMBL/GenBank/DDBJ databases">
        <authorList>
            <person name="Audoor S."/>
            <person name="Bilcke G."/>
        </authorList>
    </citation>
    <scope>NUCLEOTIDE SEQUENCE</scope>
</reference>
<feature type="transmembrane region" description="Helical" evidence="6">
    <location>
        <begin position="101"/>
        <end position="122"/>
    </location>
</feature>
<evidence type="ECO:0000256" key="1">
    <source>
        <dbReference type="ARBA" id="ARBA00004141"/>
    </source>
</evidence>
<dbReference type="InterPro" id="IPR013714">
    <property type="entry name" value="Golgi_TVP15"/>
</dbReference>
<evidence type="ECO:0000313" key="9">
    <source>
        <dbReference type="Proteomes" id="UP001295423"/>
    </source>
</evidence>
<keyword evidence="4 6" id="KW-0472">Membrane</keyword>
<sequence>MASTQSSDEQEPSTPAVAPAPMEIQPPPPAEEAPSEGNTFSMGGVVGGNIHEAGSFAKERAAELRLSVAEGNWSLRIFVLLAALAMITTSLIGLISDVYRIDTISAIIDIYCMILGVIMIILEYGHQLSFFAAIQPSLYRNALFLRFVWGRGLFYFVAGTIEISQRHYMNIIVGSLVCLLGFAFAIIGRSASQKLAEARRSTFTMEDLRSKFNESDEEMKGSLDMNQFSSFIKLLGMDMNRREVETTFLQLEEDGRIAFEVIVEWWNTEATENFSVIPGDYQHMA</sequence>
<comment type="subcellular location">
    <subcellularLocation>
        <location evidence="1">Membrane</location>
        <topology evidence="1">Multi-pass membrane protein</topology>
    </subcellularLocation>
</comment>
<feature type="domain" description="EF-hand" evidence="7">
    <location>
        <begin position="203"/>
        <end position="238"/>
    </location>
</feature>
<dbReference type="Gene3D" id="1.10.238.10">
    <property type="entry name" value="EF-hand"/>
    <property type="match status" value="1"/>
</dbReference>
<feature type="transmembrane region" description="Helical" evidence="6">
    <location>
        <begin position="143"/>
        <end position="161"/>
    </location>
</feature>
<evidence type="ECO:0000259" key="7">
    <source>
        <dbReference type="PROSITE" id="PS50222"/>
    </source>
</evidence>
<dbReference type="PROSITE" id="PS50222">
    <property type="entry name" value="EF_HAND_2"/>
    <property type="match status" value="1"/>
</dbReference>
<proteinExistence type="predicted"/>
<dbReference type="GO" id="GO:0005509">
    <property type="term" value="F:calcium ion binding"/>
    <property type="evidence" value="ECO:0007669"/>
    <property type="project" value="InterPro"/>
</dbReference>
<feature type="transmembrane region" description="Helical" evidence="6">
    <location>
        <begin position="167"/>
        <end position="187"/>
    </location>
</feature>
<dbReference type="AlphaFoldDB" id="A0AAD2PXD5"/>